<dbReference type="InterPro" id="IPR006094">
    <property type="entry name" value="Oxid_FAD_bind_N"/>
</dbReference>
<organism evidence="8 9">
    <name type="scientific">Streptomyces pini</name>
    <dbReference type="NCBI Taxonomy" id="1520580"/>
    <lineage>
        <taxon>Bacteria</taxon>
        <taxon>Bacillati</taxon>
        <taxon>Actinomycetota</taxon>
        <taxon>Actinomycetes</taxon>
        <taxon>Kitasatosporales</taxon>
        <taxon>Streptomycetaceae</taxon>
        <taxon>Streptomyces</taxon>
    </lineage>
</organism>
<evidence type="ECO:0000256" key="3">
    <source>
        <dbReference type="ARBA" id="ARBA00022630"/>
    </source>
</evidence>
<dbReference type="Pfam" id="PF08031">
    <property type="entry name" value="BBE"/>
    <property type="match status" value="1"/>
</dbReference>
<dbReference type="GO" id="GO:0071949">
    <property type="term" value="F:FAD binding"/>
    <property type="evidence" value="ECO:0007669"/>
    <property type="project" value="InterPro"/>
</dbReference>
<proteinExistence type="inferred from homology"/>
<keyword evidence="5" id="KW-0560">Oxidoreductase</keyword>
<dbReference type="RefSeq" id="WP_245793361.1">
    <property type="nucleotide sequence ID" value="NZ_FOSG01000001.1"/>
</dbReference>
<evidence type="ECO:0000256" key="6">
    <source>
        <dbReference type="SAM" id="MobiDB-lite"/>
    </source>
</evidence>
<dbReference type="AlphaFoldDB" id="A0A1I3UJH8"/>
<reference evidence="9" key="1">
    <citation type="submission" date="2016-10" db="EMBL/GenBank/DDBJ databases">
        <authorList>
            <person name="Varghese N."/>
            <person name="Submissions S."/>
        </authorList>
    </citation>
    <scope>NUCLEOTIDE SEQUENCE [LARGE SCALE GENOMIC DNA]</scope>
    <source>
        <strain evidence="9">PL19</strain>
    </source>
</reference>
<keyword evidence="4" id="KW-0274">FAD</keyword>
<dbReference type="EMBL" id="FOSG01000001">
    <property type="protein sequence ID" value="SFJ83200.1"/>
    <property type="molecule type" value="Genomic_DNA"/>
</dbReference>
<dbReference type="Gene3D" id="3.30.43.10">
    <property type="entry name" value="Uridine Diphospho-n-acetylenolpyruvylglucosamine Reductase, domain 2"/>
    <property type="match status" value="1"/>
</dbReference>
<dbReference type="Gene3D" id="3.40.462.20">
    <property type="match status" value="1"/>
</dbReference>
<protein>
    <submittedName>
        <fullName evidence="8">FAD/FMN-containing dehydrogenase</fullName>
    </submittedName>
</protein>
<feature type="region of interest" description="Disordered" evidence="6">
    <location>
        <begin position="1"/>
        <end position="48"/>
    </location>
</feature>
<evidence type="ECO:0000313" key="8">
    <source>
        <dbReference type="EMBL" id="SFJ83200.1"/>
    </source>
</evidence>
<dbReference type="Pfam" id="PF01565">
    <property type="entry name" value="FAD_binding_4"/>
    <property type="match status" value="1"/>
</dbReference>
<dbReference type="InterPro" id="IPR050416">
    <property type="entry name" value="FAD-linked_Oxidoreductase"/>
</dbReference>
<comment type="similarity">
    <text evidence="2">Belongs to the oxygen-dependent FAD-linked oxidoreductase family.</text>
</comment>
<dbReference type="Proteomes" id="UP000198928">
    <property type="component" value="Unassembled WGS sequence"/>
</dbReference>
<feature type="domain" description="FAD-binding PCMH-type" evidence="7">
    <location>
        <begin position="56"/>
        <end position="222"/>
    </location>
</feature>
<evidence type="ECO:0000256" key="2">
    <source>
        <dbReference type="ARBA" id="ARBA00005466"/>
    </source>
</evidence>
<dbReference type="PANTHER" id="PTHR42973:SF39">
    <property type="entry name" value="FAD-BINDING PCMH-TYPE DOMAIN-CONTAINING PROTEIN"/>
    <property type="match status" value="1"/>
</dbReference>
<evidence type="ECO:0000313" key="9">
    <source>
        <dbReference type="Proteomes" id="UP000198928"/>
    </source>
</evidence>
<accession>A0A1I3UJH8</accession>
<dbReference type="PROSITE" id="PS51387">
    <property type="entry name" value="FAD_PCMH"/>
    <property type="match status" value="1"/>
</dbReference>
<dbReference type="InterPro" id="IPR006093">
    <property type="entry name" value="Oxy_OxRdtase_FAD_BS"/>
</dbReference>
<feature type="compositionally biased region" description="Low complexity" evidence="6">
    <location>
        <begin position="10"/>
        <end position="34"/>
    </location>
</feature>
<comment type="cofactor">
    <cofactor evidence="1">
        <name>FAD</name>
        <dbReference type="ChEBI" id="CHEBI:57692"/>
    </cofactor>
</comment>
<dbReference type="Gene3D" id="3.30.465.10">
    <property type="match status" value="1"/>
</dbReference>
<dbReference type="InterPro" id="IPR016167">
    <property type="entry name" value="FAD-bd_PCMH_sub1"/>
</dbReference>
<keyword evidence="9" id="KW-1185">Reference proteome</keyword>
<dbReference type="PROSITE" id="PS00862">
    <property type="entry name" value="OX2_COVAL_FAD"/>
    <property type="match status" value="1"/>
</dbReference>
<gene>
    <name evidence="8" type="ORF">SAMN05192584_101532</name>
</gene>
<name>A0A1I3UJH8_9ACTN</name>
<dbReference type="InterPro" id="IPR016169">
    <property type="entry name" value="FAD-bd_PCMH_sub2"/>
</dbReference>
<dbReference type="SUPFAM" id="SSF56176">
    <property type="entry name" value="FAD-binding/transporter-associated domain-like"/>
    <property type="match status" value="1"/>
</dbReference>
<evidence type="ECO:0000256" key="4">
    <source>
        <dbReference type="ARBA" id="ARBA00022827"/>
    </source>
</evidence>
<evidence type="ECO:0000256" key="5">
    <source>
        <dbReference type="ARBA" id="ARBA00023002"/>
    </source>
</evidence>
<sequence>MTTLEGMEPASHSATSTTGSTDCTDSTDDISAATGPVLRPGDPGYDEEVSGFQTAWTHRPDLVVGAADAEDVRLAVAYAAGRRLPVAVQATGHGLSVAAGGGVLIGTRRMTGVSVDPVRRTARVAAGARWGAVVAAAAAHGLAPLNGSSPTVGAVGYTLGGGIGLLARRFGYAADHVRALEVVTADGRPHRTVPGDELFGALLGTGGNFGVVTAMETGLFPVPALYGGQLVFGAPLMERALEVWRRWTADVPETLTSSVALLSHPDVPAVPAPLRGRYAASFRIVHSGPAGEGERLVAPLRAVGERLVDDLREMPYAECDSIHRDPPFPQPYTATNALLRELPPEALGAVLSTVGPGSPVPCVTDVRHLGGALGRRGPAGVAVDHREARYIVRAIAFPGPPPGGTGHSLQQVRDRLDLLREALAPWTQGHSPAFLYGDGERAGEDQTRAGYDAGAYERLAALKAVHDPHNLFRFNRNIRPAGAAPSAAAAP</sequence>
<evidence type="ECO:0000256" key="1">
    <source>
        <dbReference type="ARBA" id="ARBA00001974"/>
    </source>
</evidence>
<dbReference type="InterPro" id="IPR012951">
    <property type="entry name" value="BBE"/>
</dbReference>
<dbReference type="PANTHER" id="PTHR42973">
    <property type="entry name" value="BINDING OXIDOREDUCTASE, PUTATIVE (AFU_ORTHOLOGUE AFUA_1G17690)-RELATED"/>
    <property type="match status" value="1"/>
</dbReference>
<dbReference type="GO" id="GO:0016491">
    <property type="term" value="F:oxidoreductase activity"/>
    <property type="evidence" value="ECO:0007669"/>
    <property type="project" value="UniProtKB-KW"/>
</dbReference>
<evidence type="ECO:0000259" key="7">
    <source>
        <dbReference type="PROSITE" id="PS51387"/>
    </source>
</evidence>
<dbReference type="InterPro" id="IPR016166">
    <property type="entry name" value="FAD-bd_PCMH"/>
</dbReference>
<dbReference type="InterPro" id="IPR036318">
    <property type="entry name" value="FAD-bd_PCMH-like_sf"/>
</dbReference>
<keyword evidence="3" id="KW-0285">Flavoprotein</keyword>